<dbReference type="PROSITE" id="PS51186">
    <property type="entry name" value="GNAT"/>
    <property type="match status" value="2"/>
</dbReference>
<dbReference type="PANTHER" id="PTHR43877">
    <property type="entry name" value="AMINOALKYLPHOSPHONATE N-ACETYLTRANSFERASE-RELATED-RELATED"/>
    <property type="match status" value="1"/>
</dbReference>
<organism evidence="4 5">
    <name type="scientific">Streptomyces synnematoformans</name>
    <dbReference type="NCBI Taxonomy" id="415721"/>
    <lineage>
        <taxon>Bacteria</taxon>
        <taxon>Bacillati</taxon>
        <taxon>Actinomycetota</taxon>
        <taxon>Actinomycetes</taxon>
        <taxon>Kitasatosporales</taxon>
        <taxon>Streptomycetaceae</taxon>
        <taxon>Streptomyces</taxon>
    </lineage>
</organism>
<dbReference type="InterPro" id="IPR016181">
    <property type="entry name" value="Acyl_CoA_acyltransferase"/>
</dbReference>
<evidence type="ECO:0000259" key="3">
    <source>
        <dbReference type="PROSITE" id="PS51186"/>
    </source>
</evidence>
<gene>
    <name evidence="4" type="ORF">GCM10009802_59690</name>
</gene>
<dbReference type="Pfam" id="PF00583">
    <property type="entry name" value="Acetyltransf_1"/>
    <property type="match status" value="1"/>
</dbReference>
<dbReference type="CDD" id="cd04301">
    <property type="entry name" value="NAT_SF"/>
    <property type="match status" value="1"/>
</dbReference>
<name>A0ABN1ZR73_9ACTN</name>
<keyword evidence="2" id="KW-0012">Acyltransferase</keyword>
<sequence length="304" mass="32923">MSVLVRDFRPEDADAVAGVQRAAVPFFVVTPASVRWKVASAPPEKRLRQLVAEVDGRIVGEAEAYVSAESSTPGQGITHPHVHPGHTGRGVGTALVAAAEAHLAAQGATAVYTWAYDSERDLGFAERHGYRPGRSGRILHLDLRAPLPPRPEPAADVELRPFADFAADPRPLYEADAEATADEPSDTPADAMTYENWLDHTWREPLLDHELTVAAVVAGEVAAYSLAETDGGERYSSGMTGTRRAFRGRGLAKLAKHESLRRAQAAGYTDAYTGNDSDNAPMLAVNRWLGYQPYAVERRCVKDL</sequence>
<accession>A0ABN1ZR73</accession>
<dbReference type="RefSeq" id="WP_425582481.1">
    <property type="nucleotide sequence ID" value="NZ_BAAAPF010000336.1"/>
</dbReference>
<reference evidence="4 5" key="1">
    <citation type="journal article" date="2019" name="Int. J. Syst. Evol. Microbiol.">
        <title>The Global Catalogue of Microorganisms (GCM) 10K type strain sequencing project: providing services to taxonomists for standard genome sequencing and annotation.</title>
        <authorList>
            <consortium name="The Broad Institute Genomics Platform"/>
            <consortium name="The Broad Institute Genome Sequencing Center for Infectious Disease"/>
            <person name="Wu L."/>
            <person name="Ma J."/>
        </authorList>
    </citation>
    <scope>NUCLEOTIDE SEQUENCE [LARGE SCALE GENOMIC DNA]</scope>
    <source>
        <strain evidence="4 5">JCM 15481</strain>
    </source>
</reference>
<protein>
    <submittedName>
        <fullName evidence="4">GNAT family N-acetyltransferase</fullName>
    </submittedName>
</protein>
<dbReference type="EMBL" id="BAAAPF010000336">
    <property type="protein sequence ID" value="GAA1502693.1"/>
    <property type="molecule type" value="Genomic_DNA"/>
</dbReference>
<evidence type="ECO:0000256" key="1">
    <source>
        <dbReference type="ARBA" id="ARBA00022679"/>
    </source>
</evidence>
<dbReference type="Gene3D" id="3.40.630.30">
    <property type="match status" value="1"/>
</dbReference>
<proteinExistence type="predicted"/>
<dbReference type="InterPro" id="IPR000182">
    <property type="entry name" value="GNAT_dom"/>
</dbReference>
<comment type="caution">
    <text evidence="4">The sequence shown here is derived from an EMBL/GenBank/DDBJ whole genome shotgun (WGS) entry which is preliminary data.</text>
</comment>
<dbReference type="Proteomes" id="UP001500443">
    <property type="component" value="Unassembled WGS sequence"/>
</dbReference>
<feature type="domain" description="N-acetyltransferase" evidence="3">
    <location>
        <begin position="3"/>
        <end position="148"/>
    </location>
</feature>
<dbReference type="InterPro" id="IPR050832">
    <property type="entry name" value="Bact_Acetyltransf"/>
</dbReference>
<keyword evidence="1" id="KW-0808">Transferase</keyword>
<evidence type="ECO:0000313" key="5">
    <source>
        <dbReference type="Proteomes" id="UP001500443"/>
    </source>
</evidence>
<evidence type="ECO:0000256" key="2">
    <source>
        <dbReference type="ARBA" id="ARBA00023315"/>
    </source>
</evidence>
<dbReference type="SUPFAM" id="SSF55729">
    <property type="entry name" value="Acyl-CoA N-acyltransferases (Nat)"/>
    <property type="match status" value="2"/>
</dbReference>
<keyword evidence="5" id="KW-1185">Reference proteome</keyword>
<feature type="domain" description="N-acetyltransferase" evidence="3">
    <location>
        <begin position="157"/>
        <end position="304"/>
    </location>
</feature>
<evidence type="ECO:0000313" key="4">
    <source>
        <dbReference type="EMBL" id="GAA1502693.1"/>
    </source>
</evidence>
<dbReference type="PANTHER" id="PTHR43877:SF1">
    <property type="entry name" value="ACETYLTRANSFERASE"/>
    <property type="match status" value="1"/>
</dbReference>